<dbReference type="EMBL" id="JBIGHZ010000006">
    <property type="protein sequence ID" value="MFG6449763.1"/>
    <property type="molecule type" value="Genomic_DNA"/>
</dbReference>
<dbReference type="Proteomes" id="UP001606099">
    <property type="component" value="Unassembled WGS sequence"/>
</dbReference>
<accession>A0ABW7FZQ8</accession>
<evidence type="ECO:0000256" key="2">
    <source>
        <dbReference type="SAM" id="SignalP"/>
    </source>
</evidence>
<keyword evidence="4" id="KW-1185">Reference proteome</keyword>
<feature type="region of interest" description="Disordered" evidence="1">
    <location>
        <begin position="95"/>
        <end position="117"/>
    </location>
</feature>
<feature type="chain" id="PRO_5045223274" evidence="2">
    <location>
        <begin position="47"/>
        <end position="117"/>
    </location>
</feature>
<dbReference type="RefSeq" id="WP_394463298.1">
    <property type="nucleotide sequence ID" value="NZ_JBIGHZ010000006.1"/>
</dbReference>
<evidence type="ECO:0000256" key="1">
    <source>
        <dbReference type="SAM" id="MobiDB-lite"/>
    </source>
</evidence>
<sequence>MNTSTTIRTTSTTRDQGLGKSLGLAAALVGLAAAVALSLPSSQTLAAHDGAQPQHLPVVYVVGKSQATQAREAAAKHLPTVYLVGKSQATLEGERLRAQASAAPAADSSKPSLFAQL</sequence>
<proteinExistence type="predicted"/>
<name>A0ABW7FZQ8_9BURK</name>
<gene>
    <name evidence="3" type="ORF">ACG0Z6_16175</name>
</gene>
<evidence type="ECO:0000313" key="3">
    <source>
        <dbReference type="EMBL" id="MFG6449763.1"/>
    </source>
</evidence>
<evidence type="ECO:0000313" key="4">
    <source>
        <dbReference type="Proteomes" id="UP001606099"/>
    </source>
</evidence>
<feature type="signal peptide" evidence="2">
    <location>
        <begin position="1"/>
        <end position="46"/>
    </location>
</feature>
<feature type="compositionally biased region" description="Low complexity" evidence="1">
    <location>
        <begin position="98"/>
        <end position="117"/>
    </location>
</feature>
<reference evidence="3 4" key="1">
    <citation type="submission" date="2024-08" db="EMBL/GenBank/DDBJ databases">
        <authorList>
            <person name="Lu H."/>
        </authorList>
    </citation>
    <scope>NUCLEOTIDE SEQUENCE [LARGE SCALE GENOMIC DNA]</scope>
    <source>
        <strain evidence="3 4">BYS180W</strain>
    </source>
</reference>
<keyword evidence="2" id="KW-0732">Signal</keyword>
<protein>
    <submittedName>
        <fullName evidence="3">Uncharacterized protein</fullName>
    </submittedName>
</protein>
<comment type="caution">
    <text evidence="3">The sequence shown here is derived from an EMBL/GenBank/DDBJ whole genome shotgun (WGS) entry which is preliminary data.</text>
</comment>
<organism evidence="3 4">
    <name type="scientific">Roseateles rivi</name>
    <dbReference type="NCBI Taxonomy" id="3299028"/>
    <lineage>
        <taxon>Bacteria</taxon>
        <taxon>Pseudomonadati</taxon>
        <taxon>Pseudomonadota</taxon>
        <taxon>Betaproteobacteria</taxon>
        <taxon>Burkholderiales</taxon>
        <taxon>Sphaerotilaceae</taxon>
        <taxon>Roseateles</taxon>
    </lineage>
</organism>